<dbReference type="CDD" id="cd01650">
    <property type="entry name" value="RT_nLTR_like"/>
    <property type="match status" value="1"/>
</dbReference>
<name>A0AAF0QR10_SOLVR</name>
<dbReference type="Pfam" id="PF00078">
    <property type="entry name" value="RVT_1"/>
    <property type="match status" value="1"/>
</dbReference>
<evidence type="ECO:0000313" key="3">
    <source>
        <dbReference type="Proteomes" id="UP001234989"/>
    </source>
</evidence>
<protein>
    <recommendedName>
        <fullName evidence="1">Reverse transcriptase domain-containing protein</fullName>
    </recommendedName>
</protein>
<evidence type="ECO:0000313" key="2">
    <source>
        <dbReference type="EMBL" id="WMV25650.1"/>
    </source>
</evidence>
<gene>
    <name evidence="2" type="ORF">MTR67_019035</name>
</gene>
<organism evidence="2 3">
    <name type="scientific">Solanum verrucosum</name>
    <dbReference type="NCBI Taxonomy" id="315347"/>
    <lineage>
        <taxon>Eukaryota</taxon>
        <taxon>Viridiplantae</taxon>
        <taxon>Streptophyta</taxon>
        <taxon>Embryophyta</taxon>
        <taxon>Tracheophyta</taxon>
        <taxon>Spermatophyta</taxon>
        <taxon>Magnoliopsida</taxon>
        <taxon>eudicotyledons</taxon>
        <taxon>Gunneridae</taxon>
        <taxon>Pentapetalae</taxon>
        <taxon>asterids</taxon>
        <taxon>lamiids</taxon>
        <taxon>Solanales</taxon>
        <taxon>Solanaceae</taxon>
        <taxon>Solanoideae</taxon>
        <taxon>Solaneae</taxon>
        <taxon>Solanum</taxon>
    </lineage>
</organism>
<accession>A0AAF0QR10</accession>
<proteinExistence type="predicted"/>
<dbReference type="PANTHER" id="PTHR46890:SF34">
    <property type="entry name" value="REVERSE TRANSCRIPTASE DOMAIN-CONTAINING PROTEIN"/>
    <property type="match status" value="1"/>
</dbReference>
<dbReference type="EMBL" id="CP133615">
    <property type="protein sequence ID" value="WMV25650.1"/>
    <property type="molecule type" value="Genomic_DNA"/>
</dbReference>
<keyword evidence="3" id="KW-1185">Reference proteome</keyword>
<dbReference type="Proteomes" id="UP001234989">
    <property type="component" value="Chromosome 4"/>
</dbReference>
<dbReference type="InterPro" id="IPR052343">
    <property type="entry name" value="Retrotransposon-Effector_Assoc"/>
</dbReference>
<evidence type="ECO:0000259" key="1">
    <source>
        <dbReference type="Pfam" id="PF00078"/>
    </source>
</evidence>
<sequence>MRSGWFCGSFLSILLGDNKGPHYQGGACFLLWTRDVQAYNAYEFGVLPKKETVKSFADLRPISLSSFMNKIISRMVHERMILVLPNIISQTQSGFVKGRSITENILLAQEIIRDINRRNKNINVVVKLDMAKAYDRVSWIFLTKVLRKFGFAEASNKLEQVLKVIPAIIMWELWKRRNSFKHGMETSYNRMYYQCQLTIHQFIRGFEVDSSLPGCCTHVKELMEDGRESVKFHHIGKGIWIGVVDLGRDELDLVCIFGQS</sequence>
<dbReference type="InterPro" id="IPR000477">
    <property type="entry name" value="RT_dom"/>
</dbReference>
<dbReference type="AlphaFoldDB" id="A0AAF0QR10"/>
<reference evidence="2" key="1">
    <citation type="submission" date="2023-08" db="EMBL/GenBank/DDBJ databases">
        <title>A de novo genome assembly of Solanum verrucosum Schlechtendal, a Mexican diploid species geographically isolated from the other diploid A-genome species in potato relatives.</title>
        <authorList>
            <person name="Hosaka K."/>
        </authorList>
    </citation>
    <scope>NUCLEOTIDE SEQUENCE</scope>
    <source>
        <tissue evidence="2">Young leaves</tissue>
    </source>
</reference>
<dbReference type="PANTHER" id="PTHR46890">
    <property type="entry name" value="NON-LTR RETROLELEMENT REVERSE TRANSCRIPTASE-LIKE PROTEIN-RELATED"/>
    <property type="match status" value="1"/>
</dbReference>
<feature type="domain" description="Reverse transcriptase" evidence="1">
    <location>
        <begin position="49"/>
        <end position="168"/>
    </location>
</feature>